<name>A0A7C8N055_ORBOL</name>
<dbReference type="EMBL" id="WIQW01000189">
    <property type="protein sequence ID" value="KAF3078022.1"/>
    <property type="molecule type" value="Genomic_DNA"/>
</dbReference>
<dbReference type="AlphaFoldDB" id="A0A7C8N055"/>
<evidence type="ECO:0000256" key="1">
    <source>
        <dbReference type="SAM" id="MobiDB-lite"/>
    </source>
</evidence>
<organism evidence="2 3">
    <name type="scientific">Orbilia oligospora</name>
    <name type="common">Nematode-trapping fungus</name>
    <name type="synonym">Arthrobotrys oligospora</name>
    <dbReference type="NCBI Taxonomy" id="2813651"/>
    <lineage>
        <taxon>Eukaryota</taxon>
        <taxon>Fungi</taxon>
        <taxon>Dikarya</taxon>
        <taxon>Ascomycota</taxon>
        <taxon>Pezizomycotina</taxon>
        <taxon>Orbiliomycetes</taxon>
        <taxon>Orbiliales</taxon>
        <taxon>Orbiliaceae</taxon>
        <taxon>Orbilia</taxon>
    </lineage>
</organism>
<evidence type="ECO:0000313" key="2">
    <source>
        <dbReference type="EMBL" id="KAF3078022.1"/>
    </source>
</evidence>
<gene>
    <name evidence="2" type="ORF">TWF102_003869</name>
</gene>
<dbReference type="Proteomes" id="UP000475325">
    <property type="component" value="Unassembled WGS sequence"/>
</dbReference>
<protein>
    <submittedName>
        <fullName evidence="2">Uncharacterized protein</fullName>
    </submittedName>
</protein>
<evidence type="ECO:0000313" key="3">
    <source>
        <dbReference type="Proteomes" id="UP000475325"/>
    </source>
</evidence>
<comment type="caution">
    <text evidence="2">The sequence shown here is derived from an EMBL/GenBank/DDBJ whole genome shotgun (WGS) entry which is preliminary data.</text>
</comment>
<reference evidence="2 3" key="1">
    <citation type="submission" date="2019-06" db="EMBL/GenBank/DDBJ databases">
        <authorList>
            <person name="Palmer J.M."/>
        </authorList>
    </citation>
    <scope>NUCLEOTIDE SEQUENCE [LARGE SCALE GENOMIC DNA]</scope>
    <source>
        <strain evidence="2 3">TWF102</strain>
    </source>
</reference>
<feature type="region of interest" description="Disordered" evidence="1">
    <location>
        <begin position="1"/>
        <end position="22"/>
    </location>
</feature>
<accession>A0A7C8N055</accession>
<sequence>MPDGGPSRLHSGSVSKGRRRRSSSIIYVEPPETIEQLSDQVALPNLNANWVNNKGQFLRFEYRGQREYWKEKDLKARIIRFSRRRTGGNSRHPGMTHLIGIRNIKKPKLGKLLTATENRCLANSSSVHCWSENIL</sequence>
<proteinExistence type="predicted"/>